<dbReference type="EMBL" id="JBFOLJ010000007">
    <property type="protein sequence ID" value="KAL2522152.1"/>
    <property type="molecule type" value="Genomic_DNA"/>
</dbReference>
<dbReference type="CDD" id="cd00167">
    <property type="entry name" value="SANT"/>
    <property type="match status" value="2"/>
</dbReference>
<dbReference type="GO" id="GO:0048262">
    <property type="term" value="P:determination of dorsal/ventral asymmetry"/>
    <property type="evidence" value="ECO:0007669"/>
    <property type="project" value="UniProtKB-ARBA"/>
</dbReference>
<evidence type="ECO:0000256" key="6">
    <source>
        <dbReference type="ARBA" id="ARBA00023242"/>
    </source>
</evidence>
<dbReference type="InterPro" id="IPR006447">
    <property type="entry name" value="Myb_dom_plants"/>
</dbReference>
<evidence type="ECO:0000259" key="9">
    <source>
        <dbReference type="PROSITE" id="PS51293"/>
    </source>
</evidence>
<evidence type="ECO:0000256" key="5">
    <source>
        <dbReference type="ARBA" id="ARBA00023163"/>
    </source>
</evidence>
<accession>A0ABD1UAY1</accession>
<keyword evidence="2" id="KW-0217">Developmental protein</keyword>
<evidence type="ECO:0000259" key="10">
    <source>
        <dbReference type="PROSITE" id="PS51294"/>
    </source>
</evidence>
<dbReference type="PANTHER" id="PTHR44042">
    <property type="entry name" value="DUPLICATED HOMEODOMAIN-LIKE SUPERFAMILY PROTEIN-RELATED"/>
    <property type="match status" value="1"/>
</dbReference>
<gene>
    <name evidence="11" type="ORF">Fot_26075</name>
</gene>
<dbReference type="PROSITE" id="PS50090">
    <property type="entry name" value="MYB_LIKE"/>
    <property type="match status" value="1"/>
</dbReference>
<dbReference type="SUPFAM" id="SSF46689">
    <property type="entry name" value="Homeodomain-like"/>
    <property type="match status" value="2"/>
</dbReference>
<evidence type="ECO:0000313" key="12">
    <source>
        <dbReference type="Proteomes" id="UP001604277"/>
    </source>
</evidence>
<name>A0ABD1UAY1_9LAMI</name>
<dbReference type="InterPro" id="IPR009057">
    <property type="entry name" value="Homeodomain-like_sf"/>
</dbReference>
<proteinExistence type="predicted"/>
<feature type="domain" description="SANT" evidence="9">
    <location>
        <begin position="134"/>
        <end position="182"/>
    </location>
</feature>
<evidence type="ECO:0000256" key="1">
    <source>
        <dbReference type="ARBA" id="ARBA00004123"/>
    </source>
</evidence>
<dbReference type="FunFam" id="1.10.10.60:FF:000009">
    <property type="entry name" value="transcription factor MYB1R1"/>
    <property type="match status" value="1"/>
</dbReference>
<keyword evidence="5" id="KW-0804">Transcription</keyword>
<dbReference type="Gene3D" id="1.10.10.60">
    <property type="entry name" value="Homeodomain-like"/>
    <property type="match status" value="2"/>
</dbReference>
<dbReference type="AlphaFoldDB" id="A0ABD1UAY1"/>
<evidence type="ECO:0000256" key="7">
    <source>
        <dbReference type="SAM" id="MobiDB-lite"/>
    </source>
</evidence>
<dbReference type="SMART" id="SM00717">
    <property type="entry name" value="SANT"/>
    <property type="match status" value="2"/>
</dbReference>
<feature type="domain" description="HTH myb-type" evidence="10">
    <location>
        <begin position="126"/>
        <end position="182"/>
    </location>
</feature>
<comment type="subcellular location">
    <subcellularLocation>
        <location evidence="1">Nucleus</location>
    </subcellularLocation>
</comment>
<dbReference type="FunFam" id="1.10.10.60:FF:000154">
    <property type="entry name" value="Transcription factor SRM1"/>
    <property type="match status" value="1"/>
</dbReference>
<keyword evidence="3" id="KW-0805">Transcription regulation</keyword>
<organism evidence="11 12">
    <name type="scientific">Forsythia ovata</name>
    <dbReference type="NCBI Taxonomy" id="205694"/>
    <lineage>
        <taxon>Eukaryota</taxon>
        <taxon>Viridiplantae</taxon>
        <taxon>Streptophyta</taxon>
        <taxon>Embryophyta</taxon>
        <taxon>Tracheophyta</taxon>
        <taxon>Spermatophyta</taxon>
        <taxon>Magnoliopsida</taxon>
        <taxon>eudicotyledons</taxon>
        <taxon>Gunneridae</taxon>
        <taxon>Pentapetalae</taxon>
        <taxon>asterids</taxon>
        <taxon>lamiids</taxon>
        <taxon>Lamiales</taxon>
        <taxon>Oleaceae</taxon>
        <taxon>Forsythieae</taxon>
        <taxon>Forsythia</taxon>
    </lineage>
</organism>
<dbReference type="PANTHER" id="PTHR44042:SF54">
    <property type="entry name" value="MYB-LIKE DNA-BINDING DOMAIN, SHAQKYF CLASS PROTEIN"/>
    <property type="match status" value="1"/>
</dbReference>
<dbReference type="PROSITE" id="PS51294">
    <property type="entry name" value="HTH_MYB"/>
    <property type="match status" value="1"/>
</dbReference>
<comment type="caution">
    <text evidence="11">The sequence shown here is derived from an EMBL/GenBank/DDBJ whole genome shotgun (WGS) entry which is preliminary data.</text>
</comment>
<feature type="domain" description="Myb-like" evidence="8">
    <location>
        <begin position="126"/>
        <end position="178"/>
    </location>
</feature>
<evidence type="ECO:0000256" key="2">
    <source>
        <dbReference type="ARBA" id="ARBA00022473"/>
    </source>
</evidence>
<keyword evidence="4" id="KW-0238">DNA-binding</keyword>
<dbReference type="InterPro" id="IPR017930">
    <property type="entry name" value="Myb_dom"/>
</dbReference>
<dbReference type="GO" id="GO:0003677">
    <property type="term" value="F:DNA binding"/>
    <property type="evidence" value="ECO:0007669"/>
    <property type="project" value="UniProtKB-KW"/>
</dbReference>
<protein>
    <submittedName>
        <fullName evidence="11">Transcription factor SRM1-like</fullName>
    </submittedName>
</protein>
<evidence type="ECO:0000256" key="4">
    <source>
        <dbReference type="ARBA" id="ARBA00023125"/>
    </source>
</evidence>
<keyword evidence="12" id="KW-1185">Reference proteome</keyword>
<keyword evidence="6" id="KW-0539">Nucleus</keyword>
<dbReference type="NCBIfam" id="TIGR01557">
    <property type="entry name" value="myb_SHAQKYF"/>
    <property type="match status" value="1"/>
</dbReference>
<dbReference type="InterPro" id="IPR017884">
    <property type="entry name" value="SANT_dom"/>
</dbReference>
<evidence type="ECO:0000256" key="3">
    <source>
        <dbReference type="ARBA" id="ARBA00023015"/>
    </source>
</evidence>
<dbReference type="Proteomes" id="UP001604277">
    <property type="component" value="Unassembled WGS sequence"/>
</dbReference>
<dbReference type="GO" id="GO:0005634">
    <property type="term" value="C:nucleus"/>
    <property type="evidence" value="ECO:0007669"/>
    <property type="project" value="UniProtKB-SubCell"/>
</dbReference>
<evidence type="ECO:0000259" key="8">
    <source>
        <dbReference type="PROSITE" id="PS50090"/>
    </source>
</evidence>
<dbReference type="GO" id="GO:0009908">
    <property type="term" value="P:flower development"/>
    <property type="evidence" value="ECO:0007669"/>
    <property type="project" value="UniProtKB-ARBA"/>
</dbReference>
<dbReference type="InterPro" id="IPR001005">
    <property type="entry name" value="SANT/Myb"/>
</dbReference>
<dbReference type="PROSITE" id="PS51293">
    <property type="entry name" value="SANT"/>
    <property type="match status" value="1"/>
</dbReference>
<reference evidence="12" key="1">
    <citation type="submission" date="2024-07" db="EMBL/GenBank/DDBJ databases">
        <title>Two chromosome-level genome assemblies of Korean endemic species Abeliophyllum distichum and Forsythia ovata (Oleaceae).</title>
        <authorList>
            <person name="Jang H."/>
        </authorList>
    </citation>
    <scope>NUCLEOTIDE SEQUENCE [LARGE SCALE GENOMIC DNA]</scope>
</reference>
<sequence length="357" mass="40803">MEWPDFQCSPFNDPSWYGLLSPEFDVEKPEEWTAEDNKLFENALADVDPDNPDFFENVASRVPWKSIDEIKTHYQALVEDIEMIQSGSYPIPKYETDNQDTQDESQGRNENKSPSPAAKKTCNGAQQRRRGLPWTEEEHQLFLMGLNKYGKGDWRSISRYYVISKTPTQVASHAQKYFRRQNSSTPVDRRRPSIHDIQSVNPTTFPSVPPINTNYINNLPTMEEPNPFPSSNLLPMFNNNFDQPNFNGEFGDFSNVQNSTFPPIDTSFLATDQMLNQASTSYSPPCMFSSMQNQPWGRHLHHNRIRPTGNNYSPSNVPVSQLQNGFENYDAATVEMRLIDSGTNNAKIADEFARPPV</sequence>
<evidence type="ECO:0000313" key="11">
    <source>
        <dbReference type="EMBL" id="KAL2522152.1"/>
    </source>
</evidence>
<dbReference type="Pfam" id="PF00249">
    <property type="entry name" value="Myb_DNA-binding"/>
    <property type="match status" value="1"/>
</dbReference>
<feature type="region of interest" description="Disordered" evidence="7">
    <location>
        <begin position="89"/>
        <end position="133"/>
    </location>
</feature>